<feature type="region of interest" description="Disordered" evidence="1">
    <location>
        <begin position="324"/>
        <end position="370"/>
    </location>
</feature>
<dbReference type="RefSeq" id="WP_301208451.1">
    <property type="nucleotide sequence ID" value="NZ_JAROCF010000001.1"/>
</dbReference>
<gene>
    <name evidence="6" type="ORF">P5G50_12985</name>
</gene>
<feature type="region of interest" description="Disordered" evidence="1">
    <location>
        <begin position="407"/>
        <end position="448"/>
    </location>
</feature>
<keyword evidence="7" id="KW-1185">Reference proteome</keyword>
<sequence length="1128" mass="107966">MNHHSKHLRRSLALSLACGVVLGGGTVTADFVTTPPAFANTSVSGVINSYQAVSAVSGTTVTVTGALRGSGLPFAVGDEVMLIQMTGVSPSVPGSNFGHYDVATVTAVAGAAITLSAITTSYSPSAEAVQLVRMQGGAGTTVSADVKAAAWDGRTGGVIAMAGETLTLTKNIDASGSGFTTANAPTSAVVAARSSGAGQTTGRGSKAADVPSWLDGYKGTGGAPGGGIGGGGGSTATSKGGGAAGGATDGNGVPAAGVNGGAATGWTVDLHGGSGGGAGGGGGMLGGGGGGGGGAGGGGGGTDGGGAGSTDDYKNVTYAVGAGGGGTRSVGNGGDGLRGGPTGTSPTWSQNEGSAGAGGGSYGGGGGAASNSAGGDDGAGGGGGGGWFGGGRAGAGGGDIPYNASGGAGNTAVNQPVPDDRNGLSAANPLLMMGGGGGTGSQDSGSSAGGAGGGIVYVDFATISSSGGQIRTNGANGVSAAGGGAHSGSGGGAGGQMRVRAATVAAGLTLAANGGTGGAATSNNYHGGVAGGSGGGGGIWLELADAAASCPATTAPNVSFQINGGSAGNPIVNPKNGYATATGGAGGKGLACVSRLPMTPEIATVATDVVDGDHQLVQTGGTVKDTVSYTNLTPGAAYTVKGTLMDKASATSTGITAQASFTAAASGSGSVEVTFSVPAGYAGKSLVAFEKVYDATSTLVAAHEDITDTAQTVSLASLATVAVDKADGDHTLDAAGGVVVDTVTYANLVVGATYTVSGTLMNKATGQSTGVVATKTFTASASGSGTVTVEFTVPDGYGGAALVAFERLTDGSGRLVASHEDLSDSNQTVTLSTKPLIVNKIDETGRLIDGAAFDVCKEVVAEVICAGQPGFTSTAPGVFSIAKLDSGVYQLKESKAPAGYVPLSQPVRFTVLTDGGIVLMSTDPNVTLSGQTITVRNVPVPVEVVKVGSDGGTDVPLNGAGFLVFPYAGLDSTAHVVVQPDASPVAGVWYRMNPANVSAYQRIQSAHPGWQITFTADASVPVGTVRLAGLASGTVYLLVEMVAPTGHALLAEPVPFTIDAGKAITVQQAGFHPEAAASGSRLVITDAAAIVLPLTGANAGWGYGLSGVLLLLAVAIGAVVLRRRRLVV</sequence>
<keyword evidence="2" id="KW-1133">Transmembrane helix</keyword>
<dbReference type="EMBL" id="JAROCF010000001">
    <property type="protein sequence ID" value="MDN4615362.1"/>
    <property type="molecule type" value="Genomic_DNA"/>
</dbReference>
<keyword evidence="2" id="KW-0472">Membrane</keyword>
<dbReference type="Gene3D" id="2.60.40.10">
    <property type="entry name" value="Immunoglobulins"/>
    <property type="match status" value="2"/>
</dbReference>
<dbReference type="Pfam" id="PF18202">
    <property type="entry name" value="TQ"/>
    <property type="match status" value="2"/>
</dbReference>
<feature type="domain" description="T-Q ester bond containing" evidence="5">
    <location>
        <begin position="717"/>
        <end position="830"/>
    </location>
</feature>
<evidence type="ECO:0000256" key="2">
    <source>
        <dbReference type="SAM" id="Phobius"/>
    </source>
</evidence>
<evidence type="ECO:0000256" key="3">
    <source>
        <dbReference type="SAM" id="SignalP"/>
    </source>
</evidence>
<evidence type="ECO:0000313" key="6">
    <source>
        <dbReference type="EMBL" id="MDN4615362.1"/>
    </source>
</evidence>
<dbReference type="Pfam" id="PF17802">
    <property type="entry name" value="SpaA"/>
    <property type="match status" value="1"/>
</dbReference>
<dbReference type="InterPro" id="IPR013783">
    <property type="entry name" value="Ig-like_fold"/>
</dbReference>
<evidence type="ECO:0000256" key="1">
    <source>
        <dbReference type="SAM" id="MobiDB-lite"/>
    </source>
</evidence>
<keyword evidence="2" id="KW-0812">Transmembrane</keyword>
<feature type="compositionally biased region" description="Gly residues" evidence="1">
    <location>
        <begin position="355"/>
        <end position="368"/>
    </location>
</feature>
<name>A0ABT8KFV5_9MICO</name>
<keyword evidence="3" id="KW-0732">Signal</keyword>
<dbReference type="NCBIfam" id="NF033903">
    <property type="entry name" value="VaFE_rpt"/>
    <property type="match status" value="2"/>
</dbReference>
<organism evidence="6 7">
    <name type="scientific">Leifsonia williamsii</name>
    <dbReference type="NCBI Taxonomy" id="3035919"/>
    <lineage>
        <taxon>Bacteria</taxon>
        <taxon>Bacillati</taxon>
        <taxon>Actinomycetota</taxon>
        <taxon>Actinomycetes</taxon>
        <taxon>Micrococcales</taxon>
        <taxon>Microbacteriaceae</taxon>
        <taxon>Leifsonia</taxon>
    </lineage>
</organism>
<evidence type="ECO:0000259" key="4">
    <source>
        <dbReference type="Pfam" id="PF17802"/>
    </source>
</evidence>
<feature type="domain" description="SpaA-like prealbumin fold" evidence="4">
    <location>
        <begin position="836"/>
        <end position="917"/>
    </location>
</feature>
<evidence type="ECO:0000259" key="5">
    <source>
        <dbReference type="Pfam" id="PF18202"/>
    </source>
</evidence>
<feature type="transmembrane region" description="Helical" evidence="2">
    <location>
        <begin position="1101"/>
        <end position="1121"/>
    </location>
</feature>
<feature type="signal peptide" evidence="3">
    <location>
        <begin position="1"/>
        <end position="29"/>
    </location>
</feature>
<feature type="domain" description="T-Q ester bond containing" evidence="5">
    <location>
        <begin position="600"/>
        <end position="714"/>
    </location>
</feature>
<dbReference type="InterPro" id="IPR041100">
    <property type="entry name" value="TQ"/>
</dbReference>
<dbReference type="Gene3D" id="2.60.40.3930">
    <property type="match status" value="2"/>
</dbReference>
<reference evidence="6" key="1">
    <citation type="submission" date="2023-06" db="EMBL/GenBank/DDBJ databases">
        <title>MT1 and MT2 Draft Genomes of Novel Species.</title>
        <authorList>
            <person name="Venkateswaran K."/>
        </authorList>
    </citation>
    <scope>NUCLEOTIDE SEQUENCE</scope>
    <source>
        <strain evidence="6">F6_8S_P_1B</strain>
    </source>
</reference>
<dbReference type="InterPro" id="IPR041033">
    <property type="entry name" value="SpaA_PFL_dom_1"/>
</dbReference>
<dbReference type="Proteomes" id="UP001174208">
    <property type="component" value="Unassembled WGS sequence"/>
</dbReference>
<accession>A0ABT8KFV5</accession>
<comment type="caution">
    <text evidence="6">The sequence shown here is derived from an EMBL/GenBank/DDBJ whole genome shotgun (WGS) entry which is preliminary data.</text>
</comment>
<feature type="compositionally biased region" description="Gly residues" evidence="1">
    <location>
        <begin position="324"/>
        <end position="342"/>
    </location>
</feature>
<evidence type="ECO:0000313" key="7">
    <source>
        <dbReference type="Proteomes" id="UP001174208"/>
    </source>
</evidence>
<proteinExistence type="predicted"/>
<protein>
    <submittedName>
        <fullName evidence="6">VaFE repeat-containing surface-anchored protein</fullName>
    </submittedName>
</protein>
<feature type="chain" id="PRO_5046942209" evidence="3">
    <location>
        <begin position="30"/>
        <end position="1128"/>
    </location>
</feature>
<feature type="region of interest" description="Disordered" evidence="1">
    <location>
        <begin position="225"/>
        <end position="245"/>
    </location>
</feature>